<dbReference type="Pfam" id="PF08240">
    <property type="entry name" value="ADH_N"/>
    <property type="match status" value="1"/>
</dbReference>
<evidence type="ECO:0000256" key="5">
    <source>
        <dbReference type="ARBA" id="ARBA00022833"/>
    </source>
</evidence>
<feature type="domain" description="Enoyl reductase (ER)" evidence="9">
    <location>
        <begin position="10"/>
        <end position="328"/>
    </location>
</feature>
<dbReference type="Gene3D" id="3.90.180.10">
    <property type="entry name" value="Medium-chain alcohol dehydrogenases, catalytic domain"/>
    <property type="match status" value="1"/>
</dbReference>
<dbReference type="EMBL" id="JBHSQK010000007">
    <property type="protein sequence ID" value="MFC5947458.1"/>
    <property type="molecule type" value="Genomic_DNA"/>
</dbReference>
<comment type="catalytic activity">
    <reaction evidence="7">
        <text>a secondary alcohol + NAD(+) = a ketone + NADH + H(+)</text>
        <dbReference type="Rhea" id="RHEA:10740"/>
        <dbReference type="ChEBI" id="CHEBI:15378"/>
        <dbReference type="ChEBI" id="CHEBI:17087"/>
        <dbReference type="ChEBI" id="CHEBI:35681"/>
        <dbReference type="ChEBI" id="CHEBI:57540"/>
        <dbReference type="ChEBI" id="CHEBI:57945"/>
        <dbReference type="EC" id="1.1.1.1"/>
    </reaction>
</comment>
<dbReference type="Proteomes" id="UP001596119">
    <property type="component" value="Unassembled WGS sequence"/>
</dbReference>
<evidence type="ECO:0000256" key="2">
    <source>
        <dbReference type="ARBA" id="ARBA00008072"/>
    </source>
</evidence>
<dbReference type="InterPro" id="IPR036291">
    <property type="entry name" value="NAD(P)-bd_dom_sf"/>
</dbReference>
<dbReference type="InterPro" id="IPR013149">
    <property type="entry name" value="ADH-like_C"/>
</dbReference>
<reference evidence="11" key="1">
    <citation type="journal article" date="2019" name="Int. J. Syst. Evol. Microbiol.">
        <title>The Global Catalogue of Microorganisms (GCM) 10K type strain sequencing project: providing services to taxonomists for standard genome sequencing and annotation.</title>
        <authorList>
            <consortium name="The Broad Institute Genomics Platform"/>
            <consortium name="The Broad Institute Genome Sequencing Center for Infectious Disease"/>
            <person name="Wu L."/>
            <person name="Ma J."/>
        </authorList>
    </citation>
    <scope>NUCLEOTIDE SEQUENCE [LARGE SCALE GENOMIC DNA]</scope>
    <source>
        <strain evidence="11">CGMCC 4.7397</strain>
    </source>
</reference>
<dbReference type="PANTHER" id="PTHR42940:SF8">
    <property type="entry name" value="VACUOLAR PROTEIN SORTING-ASSOCIATED PROTEIN 11"/>
    <property type="match status" value="1"/>
</dbReference>
<dbReference type="SUPFAM" id="SSF50129">
    <property type="entry name" value="GroES-like"/>
    <property type="match status" value="1"/>
</dbReference>
<evidence type="ECO:0000256" key="4">
    <source>
        <dbReference type="ARBA" id="ARBA00022723"/>
    </source>
</evidence>
<evidence type="ECO:0000256" key="8">
    <source>
        <dbReference type="ARBA" id="ARBA00049243"/>
    </source>
</evidence>
<dbReference type="SUPFAM" id="SSF51735">
    <property type="entry name" value="NAD(P)-binding Rossmann-fold domains"/>
    <property type="match status" value="1"/>
</dbReference>
<dbReference type="EC" id="1.1.1.1" evidence="3"/>
<comment type="similarity">
    <text evidence="2">Belongs to the zinc-containing alcohol dehydrogenase family.</text>
</comment>
<evidence type="ECO:0000256" key="3">
    <source>
        <dbReference type="ARBA" id="ARBA00013190"/>
    </source>
</evidence>
<evidence type="ECO:0000256" key="6">
    <source>
        <dbReference type="ARBA" id="ARBA00023002"/>
    </source>
</evidence>
<evidence type="ECO:0000256" key="1">
    <source>
        <dbReference type="ARBA" id="ARBA00001947"/>
    </source>
</evidence>
<name>A0ABW1I3D6_9PSEU</name>
<comment type="caution">
    <text evidence="10">The sequence shown here is derived from an EMBL/GenBank/DDBJ whole genome shotgun (WGS) entry which is preliminary data.</text>
</comment>
<dbReference type="PANTHER" id="PTHR42940">
    <property type="entry name" value="ALCOHOL DEHYDROGENASE 1-RELATED"/>
    <property type="match status" value="1"/>
</dbReference>
<proteinExistence type="inferred from homology"/>
<protein>
    <recommendedName>
        <fullName evidence="3">alcohol dehydrogenase</fullName>
        <ecNumber evidence="3">1.1.1.1</ecNumber>
    </recommendedName>
</protein>
<dbReference type="Gene3D" id="3.40.50.720">
    <property type="entry name" value="NAD(P)-binding Rossmann-like Domain"/>
    <property type="match status" value="1"/>
</dbReference>
<comment type="catalytic activity">
    <reaction evidence="8">
        <text>a primary alcohol + NAD(+) = an aldehyde + NADH + H(+)</text>
        <dbReference type="Rhea" id="RHEA:10736"/>
        <dbReference type="ChEBI" id="CHEBI:15378"/>
        <dbReference type="ChEBI" id="CHEBI:15734"/>
        <dbReference type="ChEBI" id="CHEBI:17478"/>
        <dbReference type="ChEBI" id="CHEBI:57540"/>
        <dbReference type="ChEBI" id="CHEBI:57945"/>
        <dbReference type="EC" id="1.1.1.1"/>
    </reaction>
</comment>
<sequence length="331" mass="33741">MRAAVTREPGTLPAITTLPDPEPGPGEVLIQVDAVGLCGTDLKLLDGMIPTVTYPLVQGHEVMGRVAGGEGPTGARVAVYIPQACGDCRWCARGLTNICPRATRMGFERPGGLAEYVVARAENVVAVPAAVTDEMAAVTLDAVLSPYRALKVRGEVGPGDRVVIVGGGGLGLHGVQIAIALGARVAVVDLDPGKLETASRLGAEVGVLAADEGTLGEWAPDGADVVMESSGAPAGFRLATEVVRPGGTVVTCGYKPGSDASSDSMRLAMDELTIRGSKGGTRADADGALALIAEGKVAPLIARTGGLDDVPAFVQDLRAGEQVGRLVVRPR</sequence>
<keyword evidence="5" id="KW-0862">Zinc</keyword>
<gene>
    <name evidence="10" type="ORF">ACFQH9_04110</name>
</gene>
<evidence type="ECO:0000313" key="10">
    <source>
        <dbReference type="EMBL" id="MFC5947458.1"/>
    </source>
</evidence>
<dbReference type="Pfam" id="PF00107">
    <property type="entry name" value="ADH_zinc_N"/>
    <property type="match status" value="1"/>
</dbReference>
<dbReference type="SMART" id="SM00829">
    <property type="entry name" value="PKS_ER"/>
    <property type="match status" value="1"/>
</dbReference>
<dbReference type="InterPro" id="IPR020843">
    <property type="entry name" value="ER"/>
</dbReference>
<dbReference type="RefSeq" id="WP_379564331.1">
    <property type="nucleotide sequence ID" value="NZ_JBHSQK010000007.1"/>
</dbReference>
<evidence type="ECO:0000259" key="9">
    <source>
        <dbReference type="SMART" id="SM00829"/>
    </source>
</evidence>
<keyword evidence="4" id="KW-0479">Metal-binding</keyword>
<dbReference type="InterPro" id="IPR011032">
    <property type="entry name" value="GroES-like_sf"/>
</dbReference>
<accession>A0ABW1I3D6</accession>
<organism evidence="10 11">
    <name type="scientific">Pseudonocardia lutea</name>
    <dbReference type="NCBI Taxonomy" id="2172015"/>
    <lineage>
        <taxon>Bacteria</taxon>
        <taxon>Bacillati</taxon>
        <taxon>Actinomycetota</taxon>
        <taxon>Actinomycetes</taxon>
        <taxon>Pseudonocardiales</taxon>
        <taxon>Pseudonocardiaceae</taxon>
        <taxon>Pseudonocardia</taxon>
    </lineage>
</organism>
<dbReference type="InterPro" id="IPR013154">
    <property type="entry name" value="ADH-like_N"/>
</dbReference>
<evidence type="ECO:0000256" key="7">
    <source>
        <dbReference type="ARBA" id="ARBA00049164"/>
    </source>
</evidence>
<keyword evidence="11" id="KW-1185">Reference proteome</keyword>
<keyword evidence="6" id="KW-0560">Oxidoreductase</keyword>
<evidence type="ECO:0000313" key="11">
    <source>
        <dbReference type="Proteomes" id="UP001596119"/>
    </source>
</evidence>
<comment type="cofactor">
    <cofactor evidence="1">
        <name>Zn(2+)</name>
        <dbReference type="ChEBI" id="CHEBI:29105"/>
    </cofactor>
</comment>